<dbReference type="EMBL" id="MHLL01000067">
    <property type="protein sequence ID" value="OGZ07165.1"/>
    <property type="molecule type" value="Genomic_DNA"/>
</dbReference>
<accession>A0A1G2D0L0</accession>
<protein>
    <recommendedName>
        <fullName evidence="3">Phosphoglycerate mutase</fullName>
    </recommendedName>
</protein>
<dbReference type="InterPro" id="IPR029033">
    <property type="entry name" value="His_PPase_superfam"/>
</dbReference>
<dbReference type="PANTHER" id="PTHR48100:SF1">
    <property type="entry name" value="HISTIDINE PHOSPHATASE FAMILY PROTEIN-RELATED"/>
    <property type="match status" value="1"/>
</dbReference>
<evidence type="ECO:0000313" key="2">
    <source>
        <dbReference type="Proteomes" id="UP000177996"/>
    </source>
</evidence>
<dbReference type="Pfam" id="PF00300">
    <property type="entry name" value="His_Phos_1"/>
    <property type="match status" value="1"/>
</dbReference>
<comment type="caution">
    <text evidence="1">The sequence shown here is derived from an EMBL/GenBank/DDBJ whole genome shotgun (WGS) entry which is preliminary data.</text>
</comment>
<dbReference type="STRING" id="1798661.A3D65_05165"/>
<dbReference type="GO" id="GO:0005737">
    <property type="term" value="C:cytoplasm"/>
    <property type="evidence" value="ECO:0007669"/>
    <property type="project" value="TreeGrafter"/>
</dbReference>
<sequence>MTNATKINYGPTVPLTDRGKAQARIVGKRLASLMPKRLIASPYERAKETGSTIAEEVGLPLEHSDLFIERRAPSVVRNRHGEEPEVQRIWKAIAENADIPDWHHSDEENFSDLRGRAKVALCFLETIPEDPTIVVTHGLFMKMLLAHILLGAKLDGRIFWDCFVPAKNIANTGIMHLEYTENFHKTGMYWKLVSWNDHAHLSPDLL</sequence>
<gene>
    <name evidence="1" type="ORF">A3D65_05165</name>
</gene>
<dbReference type="CDD" id="cd07067">
    <property type="entry name" value="HP_PGM_like"/>
    <property type="match status" value="1"/>
</dbReference>
<dbReference type="GO" id="GO:0016791">
    <property type="term" value="F:phosphatase activity"/>
    <property type="evidence" value="ECO:0007669"/>
    <property type="project" value="TreeGrafter"/>
</dbReference>
<evidence type="ECO:0000313" key="1">
    <source>
        <dbReference type="EMBL" id="OGZ07165.1"/>
    </source>
</evidence>
<dbReference type="InterPro" id="IPR050275">
    <property type="entry name" value="PGM_Phosphatase"/>
</dbReference>
<dbReference type="PANTHER" id="PTHR48100">
    <property type="entry name" value="BROAD-SPECIFICITY PHOSPHATASE YOR283W-RELATED"/>
    <property type="match status" value="1"/>
</dbReference>
<dbReference type="Gene3D" id="3.40.50.1240">
    <property type="entry name" value="Phosphoglycerate mutase-like"/>
    <property type="match status" value="1"/>
</dbReference>
<proteinExistence type="predicted"/>
<dbReference type="SUPFAM" id="SSF53254">
    <property type="entry name" value="Phosphoglycerate mutase-like"/>
    <property type="match status" value="1"/>
</dbReference>
<organism evidence="1 2">
    <name type="scientific">Candidatus Lloydbacteria bacterium RIFCSPHIGHO2_02_FULL_50_13</name>
    <dbReference type="NCBI Taxonomy" id="1798661"/>
    <lineage>
        <taxon>Bacteria</taxon>
        <taxon>Candidatus Lloydiibacteriota</taxon>
    </lineage>
</organism>
<dbReference type="Proteomes" id="UP000177996">
    <property type="component" value="Unassembled WGS sequence"/>
</dbReference>
<dbReference type="SMART" id="SM00855">
    <property type="entry name" value="PGAM"/>
    <property type="match status" value="1"/>
</dbReference>
<reference evidence="1 2" key="1">
    <citation type="journal article" date="2016" name="Nat. Commun.">
        <title>Thousands of microbial genomes shed light on interconnected biogeochemical processes in an aquifer system.</title>
        <authorList>
            <person name="Anantharaman K."/>
            <person name="Brown C.T."/>
            <person name="Hug L.A."/>
            <person name="Sharon I."/>
            <person name="Castelle C.J."/>
            <person name="Probst A.J."/>
            <person name="Thomas B.C."/>
            <person name="Singh A."/>
            <person name="Wilkins M.J."/>
            <person name="Karaoz U."/>
            <person name="Brodie E.L."/>
            <person name="Williams K.H."/>
            <person name="Hubbard S.S."/>
            <person name="Banfield J.F."/>
        </authorList>
    </citation>
    <scope>NUCLEOTIDE SEQUENCE [LARGE SCALE GENOMIC DNA]</scope>
</reference>
<name>A0A1G2D0L0_9BACT</name>
<dbReference type="InterPro" id="IPR013078">
    <property type="entry name" value="His_Pase_superF_clade-1"/>
</dbReference>
<evidence type="ECO:0008006" key="3">
    <source>
        <dbReference type="Google" id="ProtNLM"/>
    </source>
</evidence>
<dbReference type="AlphaFoldDB" id="A0A1G2D0L0"/>